<reference evidence="3" key="1">
    <citation type="submission" date="2025-08" db="UniProtKB">
        <authorList>
            <consortium name="Ensembl"/>
        </authorList>
    </citation>
    <scope>IDENTIFICATION</scope>
</reference>
<reference evidence="3" key="2">
    <citation type="submission" date="2025-09" db="UniProtKB">
        <authorList>
            <consortium name="Ensembl"/>
        </authorList>
    </citation>
    <scope>IDENTIFICATION</scope>
</reference>
<dbReference type="GO" id="GO:0005886">
    <property type="term" value="C:plasma membrane"/>
    <property type="evidence" value="ECO:0007669"/>
    <property type="project" value="TreeGrafter"/>
</dbReference>
<dbReference type="InterPro" id="IPR014756">
    <property type="entry name" value="Ig_E-set"/>
</dbReference>
<keyword evidence="4" id="KW-1185">Reference proteome</keyword>
<protein>
    <submittedName>
        <fullName evidence="3">Arrestin domain containing 5</fullName>
    </submittedName>
</protein>
<sequence>MTAVKAINLVLPEIEVYSAGSSICGQLVLNLSSTLVDPVVKVELVGRGYLSWHQEGNPELDYEKTTAYTNKAVYVSKAKKFHIADSCLDSGIHTFDFHFSFPPEIPSTFTSKIGCISYFVQGICCSRSTVLAKEQRYVLLQGISGGHMEHAKDKAPVVVEARNDVVYFCCLIHGSLILQISLEKSIFLPGETIVFAADIDNRTCIYIRKIVFAVRCIVLYRGFSNRGDQYSLEDQNEVTRLECRPGTAPFHSTRVINALVLPKQLPVTSAPEQSNIMSFKYELVGTSKLPCATSTILGRVPIIITAIPEHLWSKAP</sequence>
<evidence type="ECO:0000256" key="1">
    <source>
        <dbReference type="ARBA" id="ARBA00005298"/>
    </source>
</evidence>
<proteinExistence type="inferred from homology"/>
<dbReference type="GO" id="GO:0015031">
    <property type="term" value="P:protein transport"/>
    <property type="evidence" value="ECO:0007669"/>
    <property type="project" value="TreeGrafter"/>
</dbReference>
<dbReference type="Proteomes" id="UP000694428">
    <property type="component" value="Unplaced"/>
</dbReference>
<dbReference type="SUPFAM" id="SSF81296">
    <property type="entry name" value="E set domains"/>
    <property type="match status" value="2"/>
</dbReference>
<comment type="similarity">
    <text evidence="1">Belongs to the arrestin family.</text>
</comment>
<organism evidence="3 4">
    <name type="scientific">Pavo cristatus</name>
    <name type="common">Indian peafowl</name>
    <name type="synonym">Blue peafowl</name>
    <dbReference type="NCBI Taxonomy" id="9049"/>
    <lineage>
        <taxon>Eukaryota</taxon>
        <taxon>Metazoa</taxon>
        <taxon>Chordata</taxon>
        <taxon>Craniata</taxon>
        <taxon>Vertebrata</taxon>
        <taxon>Euteleostomi</taxon>
        <taxon>Archelosauria</taxon>
        <taxon>Archosauria</taxon>
        <taxon>Dinosauria</taxon>
        <taxon>Saurischia</taxon>
        <taxon>Theropoda</taxon>
        <taxon>Coelurosauria</taxon>
        <taxon>Aves</taxon>
        <taxon>Neognathae</taxon>
        <taxon>Galloanserae</taxon>
        <taxon>Galliformes</taxon>
        <taxon>Phasianidae</taxon>
        <taxon>Phasianinae</taxon>
        <taxon>Pavo</taxon>
    </lineage>
</organism>
<evidence type="ECO:0000259" key="2">
    <source>
        <dbReference type="SMART" id="SM01017"/>
    </source>
</evidence>
<evidence type="ECO:0000313" key="3">
    <source>
        <dbReference type="Ensembl" id="ENSPSTP00000012834.1"/>
    </source>
</evidence>
<evidence type="ECO:0000313" key="4">
    <source>
        <dbReference type="Proteomes" id="UP000694428"/>
    </source>
</evidence>
<dbReference type="Pfam" id="PF00339">
    <property type="entry name" value="Arrestin_N"/>
    <property type="match status" value="1"/>
</dbReference>
<dbReference type="GO" id="GO:0005768">
    <property type="term" value="C:endosome"/>
    <property type="evidence" value="ECO:0007669"/>
    <property type="project" value="TreeGrafter"/>
</dbReference>
<dbReference type="Ensembl" id="ENSPSTT00000013458.1">
    <property type="protein sequence ID" value="ENSPSTP00000012834.1"/>
    <property type="gene ID" value="ENSPSTG00000009068.1"/>
</dbReference>
<feature type="domain" description="Arrestin C-terminal-like" evidence="2">
    <location>
        <begin position="172"/>
        <end position="309"/>
    </location>
</feature>
<dbReference type="Gene3D" id="2.60.40.640">
    <property type="match status" value="2"/>
</dbReference>
<dbReference type="InterPro" id="IPR014752">
    <property type="entry name" value="Arrestin-like_C"/>
</dbReference>
<accession>A0A8C9FCC5</accession>
<dbReference type="InterPro" id="IPR011021">
    <property type="entry name" value="Arrestin-like_N"/>
</dbReference>
<name>A0A8C9FCC5_PAVCR</name>
<dbReference type="PANTHER" id="PTHR11188">
    <property type="entry name" value="ARRESTIN DOMAIN CONTAINING PROTEIN"/>
    <property type="match status" value="1"/>
</dbReference>
<dbReference type="AlphaFoldDB" id="A0A8C9FCC5"/>
<dbReference type="Pfam" id="PF02752">
    <property type="entry name" value="Arrestin_C"/>
    <property type="match status" value="1"/>
</dbReference>
<dbReference type="SMART" id="SM01017">
    <property type="entry name" value="Arrestin_C"/>
    <property type="match status" value="1"/>
</dbReference>
<dbReference type="InterPro" id="IPR050357">
    <property type="entry name" value="Arrestin_domain-protein"/>
</dbReference>
<dbReference type="InterPro" id="IPR011022">
    <property type="entry name" value="Arrestin_C-like"/>
</dbReference>
<dbReference type="PANTHER" id="PTHR11188:SF172">
    <property type="entry name" value="ARRESTIN DOMAIN-CONTAINING PROTEIN 5"/>
    <property type="match status" value="1"/>
</dbReference>